<dbReference type="EMBL" id="CM001217">
    <property type="protein sequence ID" value="AES59793.1"/>
    <property type="molecule type" value="Genomic_DNA"/>
</dbReference>
<protein>
    <submittedName>
        <fullName evidence="2">Transmembrane protein, putative</fullName>
    </submittedName>
</protein>
<feature type="transmembrane region" description="Helical" evidence="1">
    <location>
        <begin position="12"/>
        <end position="33"/>
    </location>
</feature>
<reference evidence="2 4" key="2">
    <citation type="journal article" date="2014" name="BMC Genomics">
        <title>An improved genome release (version Mt4.0) for the model legume Medicago truncatula.</title>
        <authorList>
            <person name="Tang H."/>
            <person name="Krishnakumar V."/>
            <person name="Bidwell S."/>
            <person name="Rosen B."/>
            <person name="Chan A."/>
            <person name="Zhou S."/>
            <person name="Gentzbittel L."/>
            <person name="Childs K.L."/>
            <person name="Yandell M."/>
            <person name="Gundlach H."/>
            <person name="Mayer K.F."/>
            <person name="Schwartz D.C."/>
            <person name="Town C.D."/>
        </authorList>
    </citation>
    <scope>GENOME REANNOTATION</scope>
    <source>
        <strain evidence="3 4">cv. Jemalong A17</strain>
    </source>
</reference>
<keyword evidence="1 2" id="KW-0812">Transmembrane</keyword>
<gene>
    <name evidence="2" type="ordered locus">MTR_1g025860</name>
</gene>
<evidence type="ECO:0000313" key="4">
    <source>
        <dbReference type="Proteomes" id="UP000002051"/>
    </source>
</evidence>
<dbReference type="EnsemblPlants" id="AES59793">
    <property type="protein sequence ID" value="AES59793"/>
    <property type="gene ID" value="MTR_1g025860"/>
</dbReference>
<keyword evidence="1" id="KW-0472">Membrane</keyword>
<reference evidence="3" key="3">
    <citation type="submission" date="2015-04" db="UniProtKB">
        <authorList>
            <consortium name="EnsemblPlants"/>
        </authorList>
    </citation>
    <scope>IDENTIFICATION</scope>
    <source>
        <strain evidence="3">cv. Jemalong A17</strain>
    </source>
</reference>
<evidence type="ECO:0000256" key="1">
    <source>
        <dbReference type="SAM" id="Phobius"/>
    </source>
</evidence>
<dbReference type="Proteomes" id="UP000002051">
    <property type="component" value="Unassembled WGS sequence"/>
</dbReference>
<keyword evidence="4" id="KW-1185">Reference proteome</keyword>
<proteinExistence type="predicted"/>
<keyword evidence="1" id="KW-1133">Transmembrane helix</keyword>
<sequence length="73" mass="7951">MLGVDWEAQEGCDAYCLVAGVIVMVGVCGFANFRAGGRSHSPIKCPWFRRLKWDCVDSKESLMLVALQGVDGT</sequence>
<dbReference type="PaxDb" id="3880-AES59793"/>
<evidence type="ECO:0000313" key="2">
    <source>
        <dbReference type="EMBL" id="AES59793.1"/>
    </source>
</evidence>
<dbReference type="HOGENOM" id="CLU_2708485_0_0_1"/>
<reference evidence="2 4" key="1">
    <citation type="journal article" date="2011" name="Nature">
        <title>The Medicago genome provides insight into the evolution of rhizobial symbioses.</title>
        <authorList>
            <person name="Young N.D."/>
            <person name="Debelle F."/>
            <person name="Oldroyd G.E."/>
            <person name="Geurts R."/>
            <person name="Cannon S.B."/>
            <person name="Udvardi M.K."/>
            <person name="Benedito V.A."/>
            <person name="Mayer K.F."/>
            <person name="Gouzy J."/>
            <person name="Schoof H."/>
            <person name="Van de Peer Y."/>
            <person name="Proost S."/>
            <person name="Cook D.R."/>
            <person name="Meyers B.C."/>
            <person name="Spannagl M."/>
            <person name="Cheung F."/>
            <person name="De Mita S."/>
            <person name="Krishnakumar V."/>
            <person name="Gundlach H."/>
            <person name="Zhou S."/>
            <person name="Mudge J."/>
            <person name="Bharti A.K."/>
            <person name="Murray J.D."/>
            <person name="Naoumkina M.A."/>
            <person name="Rosen B."/>
            <person name="Silverstein K.A."/>
            <person name="Tang H."/>
            <person name="Rombauts S."/>
            <person name="Zhao P.X."/>
            <person name="Zhou P."/>
            <person name="Barbe V."/>
            <person name="Bardou P."/>
            <person name="Bechner M."/>
            <person name="Bellec A."/>
            <person name="Berger A."/>
            <person name="Berges H."/>
            <person name="Bidwell S."/>
            <person name="Bisseling T."/>
            <person name="Choisne N."/>
            <person name="Couloux A."/>
            <person name="Denny R."/>
            <person name="Deshpande S."/>
            <person name="Dai X."/>
            <person name="Doyle J.J."/>
            <person name="Dudez A.M."/>
            <person name="Farmer A.D."/>
            <person name="Fouteau S."/>
            <person name="Franken C."/>
            <person name="Gibelin C."/>
            <person name="Gish J."/>
            <person name="Goldstein S."/>
            <person name="Gonzalez A.J."/>
            <person name="Green P.J."/>
            <person name="Hallab A."/>
            <person name="Hartog M."/>
            <person name="Hua A."/>
            <person name="Humphray S.J."/>
            <person name="Jeong D.H."/>
            <person name="Jing Y."/>
            <person name="Jocker A."/>
            <person name="Kenton S.M."/>
            <person name="Kim D.J."/>
            <person name="Klee K."/>
            <person name="Lai H."/>
            <person name="Lang C."/>
            <person name="Lin S."/>
            <person name="Macmil S.L."/>
            <person name="Magdelenat G."/>
            <person name="Matthews L."/>
            <person name="McCorrison J."/>
            <person name="Monaghan E.L."/>
            <person name="Mun J.H."/>
            <person name="Najar F.Z."/>
            <person name="Nicholson C."/>
            <person name="Noirot C."/>
            <person name="O'Bleness M."/>
            <person name="Paule C.R."/>
            <person name="Poulain J."/>
            <person name="Prion F."/>
            <person name="Qin B."/>
            <person name="Qu C."/>
            <person name="Retzel E.F."/>
            <person name="Riddle C."/>
            <person name="Sallet E."/>
            <person name="Samain S."/>
            <person name="Samson N."/>
            <person name="Sanders I."/>
            <person name="Saurat O."/>
            <person name="Scarpelli C."/>
            <person name="Schiex T."/>
            <person name="Segurens B."/>
            <person name="Severin A.J."/>
            <person name="Sherrier D.J."/>
            <person name="Shi R."/>
            <person name="Sims S."/>
            <person name="Singer S.R."/>
            <person name="Sinharoy S."/>
            <person name="Sterck L."/>
            <person name="Viollet A."/>
            <person name="Wang B.B."/>
            <person name="Wang K."/>
            <person name="Wang M."/>
            <person name="Wang X."/>
            <person name="Warfsmann J."/>
            <person name="Weissenbach J."/>
            <person name="White D.D."/>
            <person name="White J.D."/>
            <person name="Wiley G.B."/>
            <person name="Wincker P."/>
            <person name="Xing Y."/>
            <person name="Yang L."/>
            <person name="Yao Z."/>
            <person name="Ying F."/>
            <person name="Zhai J."/>
            <person name="Zhou L."/>
            <person name="Zuber A."/>
            <person name="Denarie J."/>
            <person name="Dixon R.A."/>
            <person name="May G.D."/>
            <person name="Schwartz D.C."/>
            <person name="Rogers J."/>
            <person name="Quetier F."/>
            <person name="Town C.D."/>
            <person name="Roe B.A."/>
        </authorList>
    </citation>
    <scope>NUCLEOTIDE SEQUENCE [LARGE SCALE GENOMIC DNA]</scope>
    <source>
        <strain evidence="2">A17</strain>
        <strain evidence="3 4">cv. Jemalong A17</strain>
    </source>
</reference>
<accession>G7I7U1</accession>
<organism evidence="2 4">
    <name type="scientific">Medicago truncatula</name>
    <name type="common">Barrel medic</name>
    <name type="synonym">Medicago tribuloides</name>
    <dbReference type="NCBI Taxonomy" id="3880"/>
    <lineage>
        <taxon>Eukaryota</taxon>
        <taxon>Viridiplantae</taxon>
        <taxon>Streptophyta</taxon>
        <taxon>Embryophyta</taxon>
        <taxon>Tracheophyta</taxon>
        <taxon>Spermatophyta</taxon>
        <taxon>Magnoliopsida</taxon>
        <taxon>eudicotyledons</taxon>
        <taxon>Gunneridae</taxon>
        <taxon>Pentapetalae</taxon>
        <taxon>rosids</taxon>
        <taxon>fabids</taxon>
        <taxon>Fabales</taxon>
        <taxon>Fabaceae</taxon>
        <taxon>Papilionoideae</taxon>
        <taxon>50 kb inversion clade</taxon>
        <taxon>NPAAA clade</taxon>
        <taxon>Hologalegina</taxon>
        <taxon>IRL clade</taxon>
        <taxon>Trifolieae</taxon>
        <taxon>Medicago</taxon>
    </lineage>
</organism>
<name>G7I7U1_MEDTR</name>
<dbReference type="AlphaFoldDB" id="G7I7U1"/>
<evidence type="ECO:0000313" key="3">
    <source>
        <dbReference type="EnsemblPlants" id="AES59793"/>
    </source>
</evidence>